<dbReference type="OrthoDB" id="9807558at2"/>
<comment type="caution">
    <text evidence="6">The sequence shown here is derived from an EMBL/GenBank/DDBJ whole genome shotgun (WGS) entry which is preliminary data.</text>
</comment>
<protein>
    <submittedName>
        <fullName evidence="6">Helix-turn-helix domain-containing protein</fullName>
    </submittedName>
</protein>
<reference evidence="6 7" key="1">
    <citation type="journal article" date="2014" name="Int. J. Syst. Evol. Microbiol.">
        <title>Sneathiella chungangensis sp. nov., isolated from a marine sand, and emended description of the genus Sneathiella.</title>
        <authorList>
            <person name="Siamphan C."/>
            <person name="Kim H."/>
            <person name="Lee J.S."/>
            <person name="Kim W."/>
        </authorList>
    </citation>
    <scope>NUCLEOTIDE SEQUENCE [LARGE SCALE GENOMIC DNA]</scope>
    <source>
        <strain evidence="6 7">KCTC 32476</strain>
    </source>
</reference>
<dbReference type="Proteomes" id="UP000445696">
    <property type="component" value="Unassembled WGS sequence"/>
</dbReference>
<dbReference type="Gene3D" id="3.30.450.40">
    <property type="match status" value="1"/>
</dbReference>
<dbReference type="GO" id="GO:0003677">
    <property type="term" value="F:DNA binding"/>
    <property type="evidence" value="ECO:0007669"/>
    <property type="project" value="UniProtKB-KW"/>
</dbReference>
<dbReference type="PANTHER" id="PTHR30136:SF33">
    <property type="entry name" value="TRANSCRIPTIONAL REGULATORY PROTEIN"/>
    <property type="match status" value="1"/>
</dbReference>
<sequence length="275" mass="30658">MAKPFRTMLALPGPADEKIDRQFITALARGLEVLRVFEPGENFLGNQEIAERANLPKPTITRITRTLTMLGYLEYNGRLEKYSLGTPVLSLGYACLANLGVTRAARRHMQELADFAGASVTVASQDRLDMTYIEIVHGGSGGHLRLDVGARFPIWRTAMGMAYLHALPQDEREFMIEQIEKQIPEESADFRDRLDDAFQQLDTKGYYSTSGIFERGLNGAATAIVLPDSGTIYSITILGPAYQLPHDRIDEEIGYRLVSTARNIESELHNRPLAI</sequence>
<dbReference type="GO" id="GO:0045892">
    <property type="term" value="P:negative regulation of DNA-templated transcription"/>
    <property type="evidence" value="ECO:0007669"/>
    <property type="project" value="TreeGrafter"/>
</dbReference>
<proteinExistence type="predicted"/>
<evidence type="ECO:0000256" key="2">
    <source>
        <dbReference type="ARBA" id="ARBA00023125"/>
    </source>
</evidence>
<dbReference type="SUPFAM" id="SSF55781">
    <property type="entry name" value="GAF domain-like"/>
    <property type="match status" value="1"/>
</dbReference>
<dbReference type="Pfam" id="PF01614">
    <property type="entry name" value="IclR_C"/>
    <property type="match status" value="1"/>
</dbReference>
<dbReference type="InterPro" id="IPR036388">
    <property type="entry name" value="WH-like_DNA-bd_sf"/>
</dbReference>
<evidence type="ECO:0000313" key="7">
    <source>
        <dbReference type="Proteomes" id="UP000445696"/>
    </source>
</evidence>
<feature type="domain" description="IclR-ED" evidence="5">
    <location>
        <begin position="87"/>
        <end position="270"/>
    </location>
</feature>
<keyword evidence="2" id="KW-0238">DNA-binding</keyword>
<dbReference type="InterPro" id="IPR029016">
    <property type="entry name" value="GAF-like_dom_sf"/>
</dbReference>
<gene>
    <name evidence="6" type="ORF">GQF03_10725</name>
</gene>
<dbReference type="InterPro" id="IPR050707">
    <property type="entry name" value="HTH_MetabolicPath_Reg"/>
</dbReference>
<dbReference type="PANTHER" id="PTHR30136">
    <property type="entry name" value="HELIX-TURN-HELIX TRANSCRIPTIONAL REGULATOR, ICLR FAMILY"/>
    <property type="match status" value="1"/>
</dbReference>
<evidence type="ECO:0000259" key="4">
    <source>
        <dbReference type="PROSITE" id="PS51077"/>
    </source>
</evidence>
<dbReference type="AlphaFoldDB" id="A0A845MIJ0"/>
<dbReference type="InterPro" id="IPR014757">
    <property type="entry name" value="Tscrpt_reg_IclR_C"/>
</dbReference>
<dbReference type="GO" id="GO:0003700">
    <property type="term" value="F:DNA-binding transcription factor activity"/>
    <property type="evidence" value="ECO:0007669"/>
    <property type="project" value="TreeGrafter"/>
</dbReference>
<evidence type="ECO:0000256" key="3">
    <source>
        <dbReference type="ARBA" id="ARBA00023163"/>
    </source>
</evidence>
<organism evidence="6 7">
    <name type="scientific">Sneathiella chungangensis</name>
    <dbReference type="NCBI Taxonomy" id="1418234"/>
    <lineage>
        <taxon>Bacteria</taxon>
        <taxon>Pseudomonadati</taxon>
        <taxon>Pseudomonadota</taxon>
        <taxon>Alphaproteobacteria</taxon>
        <taxon>Sneathiellales</taxon>
        <taxon>Sneathiellaceae</taxon>
        <taxon>Sneathiella</taxon>
    </lineage>
</organism>
<dbReference type="InterPro" id="IPR005471">
    <property type="entry name" value="Tscrpt_reg_IclR_N"/>
</dbReference>
<evidence type="ECO:0000313" key="6">
    <source>
        <dbReference type="EMBL" id="MZR22804.1"/>
    </source>
</evidence>
<dbReference type="PROSITE" id="PS51077">
    <property type="entry name" value="HTH_ICLR"/>
    <property type="match status" value="1"/>
</dbReference>
<accession>A0A845MIJ0</accession>
<feature type="domain" description="HTH iclR-type" evidence="4">
    <location>
        <begin position="24"/>
        <end position="86"/>
    </location>
</feature>
<dbReference type="SMART" id="SM00346">
    <property type="entry name" value="HTH_ICLR"/>
    <property type="match status" value="1"/>
</dbReference>
<keyword evidence="7" id="KW-1185">Reference proteome</keyword>
<keyword evidence="3" id="KW-0804">Transcription</keyword>
<keyword evidence="1" id="KW-0805">Transcription regulation</keyword>
<evidence type="ECO:0000259" key="5">
    <source>
        <dbReference type="PROSITE" id="PS51078"/>
    </source>
</evidence>
<dbReference type="Pfam" id="PF09339">
    <property type="entry name" value="HTH_IclR"/>
    <property type="match status" value="1"/>
</dbReference>
<dbReference type="RefSeq" id="WP_161339263.1">
    <property type="nucleotide sequence ID" value="NZ_JBHSDG010000004.1"/>
</dbReference>
<name>A0A845MIJ0_9PROT</name>
<dbReference type="SUPFAM" id="SSF46785">
    <property type="entry name" value="Winged helix' DNA-binding domain"/>
    <property type="match status" value="1"/>
</dbReference>
<evidence type="ECO:0000256" key="1">
    <source>
        <dbReference type="ARBA" id="ARBA00023015"/>
    </source>
</evidence>
<dbReference type="EMBL" id="WTVA01000004">
    <property type="protein sequence ID" value="MZR22804.1"/>
    <property type="molecule type" value="Genomic_DNA"/>
</dbReference>
<dbReference type="InterPro" id="IPR036390">
    <property type="entry name" value="WH_DNA-bd_sf"/>
</dbReference>
<dbReference type="PROSITE" id="PS51078">
    <property type="entry name" value="ICLR_ED"/>
    <property type="match status" value="1"/>
</dbReference>
<dbReference type="Gene3D" id="1.10.10.10">
    <property type="entry name" value="Winged helix-like DNA-binding domain superfamily/Winged helix DNA-binding domain"/>
    <property type="match status" value="1"/>
</dbReference>